<dbReference type="EMBL" id="SCEB01215837">
    <property type="protein sequence ID" value="RXM27424.1"/>
    <property type="molecule type" value="Genomic_DNA"/>
</dbReference>
<dbReference type="InterPro" id="IPR043137">
    <property type="entry name" value="GGT_ssub_C"/>
</dbReference>
<dbReference type="Proteomes" id="UP000289886">
    <property type="component" value="Unassembled WGS sequence"/>
</dbReference>
<comment type="caution">
    <text evidence="8">The sequence shown here is derived from an EMBL/GenBank/DDBJ whole genome shotgun (WGS) entry which is preliminary data.</text>
</comment>
<keyword evidence="4 7" id="KW-0812">Transmembrane</keyword>
<evidence type="ECO:0000256" key="7">
    <source>
        <dbReference type="SAM" id="Phobius"/>
    </source>
</evidence>
<keyword evidence="9" id="KW-1185">Reference proteome</keyword>
<dbReference type="Gene3D" id="1.10.246.130">
    <property type="match status" value="1"/>
</dbReference>
<feature type="transmembrane region" description="Helical" evidence="7">
    <location>
        <begin position="505"/>
        <end position="524"/>
    </location>
</feature>
<dbReference type="InterPro" id="IPR043138">
    <property type="entry name" value="GGT_lsub"/>
</dbReference>
<protein>
    <submittedName>
        <fullName evidence="8">Transmembrane 4 L6 family member 1</fullName>
    </submittedName>
</protein>
<dbReference type="InterPro" id="IPR029055">
    <property type="entry name" value="Ntn_hydrolases_N"/>
</dbReference>
<organism evidence="8 9">
    <name type="scientific">Acipenser ruthenus</name>
    <name type="common">Sterlet sturgeon</name>
    <dbReference type="NCBI Taxonomy" id="7906"/>
    <lineage>
        <taxon>Eukaryota</taxon>
        <taxon>Metazoa</taxon>
        <taxon>Chordata</taxon>
        <taxon>Craniata</taxon>
        <taxon>Vertebrata</taxon>
        <taxon>Euteleostomi</taxon>
        <taxon>Actinopterygii</taxon>
        <taxon>Chondrostei</taxon>
        <taxon>Acipenseriformes</taxon>
        <taxon>Acipenseridae</taxon>
        <taxon>Acipenser</taxon>
    </lineage>
</organism>
<name>A0A444TWW2_ACIRT</name>
<feature type="transmembrane region" description="Helical" evidence="7">
    <location>
        <begin position="585"/>
        <end position="611"/>
    </location>
</feature>
<evidence type="ECO:0000313" key="9">
    <source>
        <dbReference type="Proteomes" id="UP000289886"/>
    </source>
</evidence>
<dbReference type="Gene3D" id="3.60.20.40">
    <property type="match status" value="1"/>
</dbReference>
<evidence type="ECO:0000313" key="8">
    <source>
        <dbReference type="EMBL" id="RXM27424.1"/>
    </source>
</evidence>
<evidence type="ECO:0000256" key="2">
    <source>
        <dbReference type="ARBA" id="ARBA00006193"/>
    </source>
</evidence>
<dbReference type="Pfam" id="PF05805">
    <property type="entry name" value="L6_membrane"/>
    <property type="match status" value="1"/>
</dbReference>
<comment type="similarity">
    <text evidence="2">Belongs to the L6 tetraspanin family.</text>
</comment>
<evidence type="ECO:0000256" key="5">
    <source>
        <dbReference type="ARBA" id="ARBA00022989"/>
    </source>
</evidence>
<dbReference type="InterPro" id="IPR008661">
    <property type="entry name" value="L6_membrane"/>
</dbReference>
<feature type="transmembrane region" description="Helical" evidence="7">
    <location>
        <begin position="655"/>
        <end position="677"/>
    </location>
</feature>
<keyword evidence="6 7" id="KW-0472">Membrane</keyword>
<dbReference type="PRINTS" id="PR01210">
    <property type="entry name" value="GGTRANSPTASE"/>
</dbReference>
<sequence length="698" mass="74948">MSPPHLAFSSRRSPVVCTNGCVASSQPLATAIGLDILKRGGNAADAAVAVAAALNVTEPCSTGIGGDCFCLFYDAKSREVKGLNGSGRSPQALTLSLIEQYGFDEANPSHPFHALNITVPGAAAGWCDTVDFFGSKKELAEHGRRGFYEGRIAEAIVEIIQQNGGVMCLDDLKSHASLNVTPICTDYKGVRLWEIPPNGQGITALIALNILENFCIKEMGHNTADYLHILAEALKLSFSDTSHFCADPDKVKVPVQELLSKDYCKRRSELISFQKANSQLEHGIPAGSDTVYFTVVDKEGNACSFINSNYMGFGTGLAPEGCGFTLQNRGACFSFARDHPNCVAPEKRPYHSIIPALATSTASGELLCSFGVMGALMQPQGHVQVLVNMLEFGMDPQQALDAARLYVQYSKPDKKWHVSLEDGIAACVAEDLMERGHDVQWPVTGHDRAQFGRGQVIASGSWTSTQKKPCEVLKGCLAAERSGSALLVRTHISLFTMCFRGCAKCLGYSLIPLAVCCIVANILLYFPNGETKYANDNNLTNFVWFFHGIVGAGVLMFLPAAVFIRLEHDNCAGCCGNVACGERCAMLSSVLVALIGLAGSGYCFIISALALQEGPYCMTGTTWEYPFANGNGGYLKDHNLWTSCLEPAHVVEWNVILFSILLTLSGVQVIICAVQIINGLIGGICGPCCCGQEYSMKA</sequence>
<dbReference type="Pfam" id="PF01019">
    <property type="entry name" value="G_glu_transpept"/>
    <property type="match status" value="2"/>
</dbReference>
<evidence type="ECO:0000256" key="1">
    <source>
        <dbReference type="ARBA" id="ARBA00004141"/>
    </source>
</evidence>
<feature type="transmembrane region" description="Helical" evidence="7">
    <location>
        <begin position="544"/>
        <end position="564"/>
    </location>
</feature>
<dbReference type="PANTHER" id="PTHR43881">
    <property type="entry name" value="GAMMA-GLUTAMYLTRANSPEPTIDASE (AFU_ORTHOLOGUE AFUA_4G13580)"/>
    <property type="match status" value="1"/>
</dbReference>
<accession>A0A444TWW2</accession>
<dbReference type="InterPro" id="IPR052896">
    <property type="entry name" value="GGT-like_enzyme"/>
</dbReference>
<evidence type="ECO:0000256" key="4">
    <source>
        <dbReference type="ARBA" id="ARBA00022692"/>
    </source>
</evidence>
<dbReference type="PANTHER" id="PTHR43881:SF1">
    <property type="entry name" value="GAMMA-GLUTAMYLTRANSPEPTIDASE (AFU_ORTHOLOGUE AFUA_4G13580)"/>
    <property type="match status" value="1"/>
</dbReference>
<dbReference type="AlphaFoldDB" id="A0A444TWW2"/>
<gene>
    <name evidence="8" type="ORF">EOD39_3014</name>
</gene>
<comment type="subcellular location">
    <subcellularLocation>
        <location evidence="1">Membrane</location>
        <topology evidence="1">Multi-pass membrane protein</topology>
    </subcellularLocation>
</comment>
<dbReference type="SUPFAM" id="SSF56235">
    <property type="entry name" value="N-terminal nucleophile aminohydrolases (Ntn hydrolases)"/>
    <property type="match status" value="1"/>
</dbReference>
<reference evidence="8 9" key="1">
    <citation type="submission" date="2019-01" db="EMBL/GenBank/DDBJ databases">
        <title>Draft Genome and Complete Hox-Cluster Characterization of the Sterlet Sturgeon (Acipenser ruthenus).</title>
        <authorList>
            <person name="Wei Q."/>
        </authorList>
    </citation>
    <scope>NUCLEOTIDE SEQUENCE [LARGE SCALE GENOMIC DNA]</scope>
    <source>
        <strain evidence="8">WHYD16114868_AA</strain>
        <tissue evidence="8">Blood</tissue>
    </source>
</reference>
<dbReference type="GO" id="GO:0016020">
    <property type="term" value="C:membrane"/>
    <property type="evidence" value="ECO:0007669"/>
    <property type="project" value="UniProtKB-SubCell"/>
</dbReference>
<evidence type="ECO:0000256" key="3">
    <source>
        <dbReference type="ARBA" id="ARBA00009381"/>
    </source>
</evidence>
<comment type="similarity">
    <text evidence="3">Belongs to the gamma-glutamyltransferase family.</text>
</comment>
<keyword evidence="5 7" id="KW-1133">Transmembrane helix</keyword>
<proteinExistence type="inferred from homology"/>
<evidence type="ECO:0000256" key="6">
    <source>
        <dbReference type="ARBA" id="ARBA00023136"/>
    </source>
</evidence>